<evidence type="ECO:0000256" key="2">
    <source>
        <dbReference type="ARBA" id="ARBA00022840"/>
    </source>
</evidence>
<dbReference type="Proteomes" id="UP000030645">
    <property type="component" value="Unassembled WGS sequence"/>
</dbReference>
<feature type="region of interest" description="Disordered" evidence="3">
    <location>
        <begin position="86"/>
        <end position="105"/>
    </location>
</feature>
<feature type="domain" description="Protein kinase" evidence="4">
    <location>
        <begin position="1"/>
        <end position="200"/>
    </location>
</feature>
<accession>W9RVI5</accession>
<dbReference type="AlphaFoldDB" id="W9RVI5"/>
<sequence>MDDLLLVYDYIPNGSLDKLLCKNENPKKKLSWEQRYKILTDVAQALLYLHEECEQMVVHRDVKPSNIQIRCRSQCKTRGLWPGKSIRPWKQSGNNQHRRNTRLHGPELARTGKATTSTDVYGYTILLLEVVCGRRPIDPHKPAAELVLVDWVRQRHCQGDITRAVDPTLDDYESMMQMKLALCSVLAYSALIPIPTQGQA</sequence>
<keyword evidence="5" id="KW-0418">Kinase</keyword>
<keyword evidence="2" id="KW-0067">ATP-binding</keyword>
<dbReference type="InterPro" id="IPR050528">
    <property type="entry name" value="L-type_Lectin-RKs"/>
</dbReference>
<evidence type="ECO:0000256" key="1">
    <source>
        <dbReference type="ARBA" id="ARBA00022741"/>
    </source>
</evidence>
<evidence type="ECO:0000256" key="3">
    <source>
        <dbReference type="SAM" id="MobiDB-lite"/>
    </source>
</evidence>
<dbReference type="SUPFAM" id="SSF56112">
    <property type="entry name" value="Protein kinase-like (PK-like)"/>
    <property type="match status" value="1"/>
</dbReference>
<dbReference type="EMBL" id="KE345280">
    <property type="protein sequence ID" value="EXB97707.1"/>
    <property type="molecule type" value="Genomic_DNA"/>
</dbReference>
<reference evidence="6" key="1">
    <citation type="submission" date="2013-01" db="EMBL/GenBank/DDBJ databases">
        <title>Draft Genome Sequence of a Mulberry Tree, Morus notabilis C.K. Schneid.</title>
        <authorList>
            <person name="He N."/>
            <person name="Zhao S."/>
        </authorList>
    </citation>
    <scope>NUCLEOTIDE SEQUENCE</scope>
</reference>
<evidence type="ECO:0000313" key="6">
    <source>
        <dbReference type="Proteomes" id="UP000030645"/>
    </source>
</evidence>
<dbReference type="Pfam" id="PF07714">
    <property type="entry name" value="PK_Tyr_Ser-Thr"/>
    <property type="match status" value="1"/>
</dbReference>
<keyword evidence="6" id="KW-1185">Reference proteome</keyword>
<dbReference type="InterPro" id="IPR000719">
    <property type="entry name" value="Prot_kinase_dom"/>
</dbReference>
<dbReference type="Gene3D" id="1.10.510.10">
    <property type="entry name" value="Transferase(Phosphotransferase) domain 1"/>
    <property type="match status" value="1"/>
</dbReference>
<organism evidence="5 6">
    <name type="scientific">Morus notabilis</name>
    <dbReference type="NCBI Taxonomy" id="981085"/>
    <lineage>
        <taxon>Eukaryota</taxon>
        <taxon>Viridiplantae</taxon>
        <taxon>Streptophyta</taxon>
        <taxon>Embryophyta</taxon>
        <taxon>Tracheophyta</taxon>
        <taxon>Spermatophyta</taxon>
        <taxon>Magnoliopsida</taxon>
        <taxon>eudicotyledons</taxon>
        <taxon>Gunneridae</taxon>
        <taxon>Pentapetalae</taxon>
        <taxon>rosids</taxon>
        <taxon>fabids</taxon>
        <taxon>Rosales</taxon>
        <taxon>Moraceae</taxon>
        <taxon>Moreae</taxon>
        <taxon>Morus</taxon>
    </lineage>
</organism>
<keyword evidence="5" id="KW-0430">Lectin</keyword>
<keyword evidence="5" id="KW-0675">Receptor</keyword>
<evidence type="ECO:0000259" key="4">
    <source>
        <dbReference type="PROSITE" id="PS50011"/>
    </source>
</evidence>
<dbReference type="eggNOG" id="ENOG502QPSF">
    <property type="taxonomic scope" value="Eukaryota"/>
</dbReference>
<dbReference type="InterPro" id="IPR011009">
    <property type="entry name" value="Kinase-like_dom_sf"/>
</dbReference>
<dbReference type="GO" id="GO:0030246">
    <property type="term" value="F:carbohydrate binding"/>
    <property type="evidence" value="ECO:0007669"/>
    <property type="project" value="UniProtKB-KW"/>
</dbReference>
<keyword evidence="5" id="KW-0808">Transferase</keyword>
<proteinExistence type="predicted"/>
<dbReference type="InterPro" id="IPR001245">
    <property type="entry name" value="Ser-Thr/Tyr_kinase_cat_dom"/>
</dbReference>
<gene>
    <name evidence="5" type="ORF">L484_020258</name>
</gene>
<evidence type="ECO:0000313" key="5">
    <source>
        <dbReference type="EMBL" id="EXB97707.1"/>
    </source>
</evidence>
<dbReference type="PANTHER" id="PTHR27007">
    <property type="match status" value="1"/>
</dbReference>
<dbReference type="PROSITE" id="PS50011">
    <property type="entry name" value="PROTEIN_KINASE_DOM"/>
    <property type="match status" value="1"/>
</dbReference>
<name>W9RVI5_9ROSA</name>
<dbReference type="GO" id="GO:0005524">
    <property type="term" value="F:ATP binding"/>
    <property type="evidence" value="ECO:0007669"/>
    <property type="project" value="UniProtKB-KW"/>
</dbReference>
<protein>
    <submittedName>
        <fullName evidence="5">L-type lectin-domain containing receptor kinase S.4</fullName>
    </submittedName>
</protein>
<dbReference type="GO" id="GO:0051707">
    <property type="term" value="P:response to other organism"/>
    <property type="evidence" value="ECO:0007669"/>
    <property type="project" value="UniProtKB-ARBA"/>
</dbReference>
<keyword evidence="1" id="KW-0547">Nucleotide-binding</keyword>
<dbReference type="GO" id="GO:0004672">
    <property type="term" value="F:protein kinase activity"/>
    <property type="evidence" value="ECO:0007669"/>
    <property type="project" value="InterPro"/>
</dbReference>